<comment type="caution">
    <text evidence="9">The sequence shown here is derived from an EMBL/GenBank/DDBJ whole genome shotgun (WGS) entry which is preliminary data.</text>
</comment>
<dbReference type="Pfam" id="PF06470">
    <property type="entry name" value="SMC_hinge"/>
    <property type="match status" value="1"/>
</dbReference>
<proteinExistence type="inferred from homology"/>
<dbReference type="GO" id="GO:0030261">
    <property type="term" value="P:chromosome condensation"/>
    <property type="evidence" value="ECO:0007669"/>
    <property type="project" value="InterPro"/>
</dbReference>
<dbReference type="GO" id="GO:0007059">
    <property type="term" value="P:chromosome segregation"/>
    <property type="evidence" value="ECO:0007669"/>
    <property type="project" value="UniProtKB-UniRule"/>
</dbReference>
<dbReference type="SUPFAM" id="SSF52540">
    <property type="entry name" value="P-loop containing nucleoside triphosphate hydrolases"/>
    <property type="match status" value="1"/>
</dbReference>
<dbReference type="InterPro" id="IPR027417">
    <property type="entry name" value="P-loop_NTPase"/>
</dbReference>
<keyword evidence="4 7" id="KW-0067">ATP-binding</keyword>
<dbReference type="GO" id="GO:0016887">
    <property type="term" value="F:ATP hydrolysis activity"/>
    <property type="evidence" value="ECO:0007669"/>
    <property type="project" value="InterPro"/>
</dbReference>
<gene>
    <name evidence="7" type="primary">smc</name>
    <name evidence="9" type="ORF">B5E91_06525</name>
</gene>
<dbReference type="FunFam" id="3.40.50.300:FF:000901">
    <property type="entry name" value="Chromosome partition protein Smc"/>
    <property type="match status" value="1"/>
</dbReference>
<evidence type="ECO:0000256" key="6">
    <source>
        <dbReference type="ARBA" id="ARBA00023125"/>
    </source>
</evidence>
<feature type="coiled-coil region" evidence="7">
    <location>
        <begin position="689"/>
        <end position="723"/>
    </location>
</feature>
<keyword evidence="3 7" id="KW-0547">Nucleotide-binding</keyword>
<dbReference type="Proteomes" id="UP000196258">
    <property type="component" value="Unassembled WGS sequence"/>
</dbReference>
<evidence type="ECO:0000256" key="3">
    <source>
        <dbReference type="ARBA" id="ARBA00022741"/>
    </source>
</evidence>
<evidence type="ECO:0000259" key="8">
    <source>
        <dbReference type="SMART" id="SM00968"/>
    </source>
</evidence>
<evidence type="ECO:0000313" key="10">
    <source>
        <dbReference type="Proteomes" id="UP000196258"/>
    </source>
</evidence>
<dbReference type="GO" id="GO:0003677">
    <property type="term" value="F:DNA binding"/>
    <property type="evidence" value="ECO:0007669"/>
    <property type="project" value="UniProtKB-UniRule"/>
</dbReference>
<feature type="coiled-coil region" evidence="7">
    <location>
        <begin position="572"/>
        <end position="648"/>
    </location>
</feature>
<dbReference type="Gene3D" id="3.40.50.300">
    <property type="entry name" value="P-loop containing nucleotide triphosphate hydrolases"/>
    <property type="match status" value="2"/>
</dbReference>
<evidence type="ECO:0000256" key="5">
    <source>
        <dbReference type="ARBA" id="ARBA00023054"/>
    </source>
</evidence>
<evidence type="ECO:0000256" key="4">
    <source>
        <dbReference type="ARBA" id="ARBA00022840"/>
    </source>
</evidence>
<dbReference type="PIRSF" id="PIRSF005719">
    <property type="entry name" value="SMC"/>
    <property type="match status" value="1"/>
</dbReference>
<dbReference type="Gene3D" id="3.30.70.1620">
    <property type="match status" value="1"/>
</dbReference>
<dbReference type="InterPro" id="IPR036277">
    <property type="entry name" value="SMC_hinge_sf"/>
</dbReference>
<dbReference type="GO" id="GO:0005737">
    <property type="term" value="C:cytoplasm"/>
    <property type="evidence" value="ECO:0007669"/>
    <property type="project" value="UniProtKB-SubCell"/>
</dbReference>
<reference evidence="10" key="1">
    <citation type="submission" date="2017-04" db="EMBL/GenBank/DDBJ databases">
        <title>Function of individual gut microbiota members based on whole genome sequencing of pure cultures obtained from chicken caecum.</title>
        <authorList>
            <person name="Medvecky M."/>
            <person name="Cejkova D."/>
            <person name="Polansky O."/>
            <person name="Karasova D."/>
            <person name="Kubasova T."/>
            <person name="Cizek A."/>
            <person name="Rychlik I."/>
        </authorList>
    </citation>
    <scope>NUCLEOTIDE SEQUENCE [LARGE SCALE GENOMIC DNA]</scope>
    <source>
        <strain evidence="10">An149</strain>
    </source>
</reference>
<name>A0A1Y4QL89_9FIRM</name>
<comment type="subcellular location">
    <subcellularLocation>
        <location evidence="1 7">Cytoplasm</location>
    </subcellularLocation>
</comment>
<dbReference type="InterPro" id="IPR024704">
    <property type="entry name" value="SMC"/>
</dbReference>
<dbReference type="Gene3D" id="6.10.140.1720">
    <property type="match status" value="1"/>
</dbReference>
<dbReference type="HAMAP" id="MF_01894">
    <property type="entry name" value="Smc_prok"/>
    <property type="match status" value="1"/>
</dbReference>
<comment type="function">
    <text evidence="7">Required for chromosome condensation and partitioning.</text>
</comment>
<dbReference type="Pfam" id="PF02463">
    <property type="entry name" value="SMC_N"/>
    <property type="match status" value="2"/>
</dbReference>
<dbReference type="InterPro" id="IPR011890">
    <property type="entry name" value="SMC_prok"/>
</dbReference>
<dbReference type="InterPro" id="IPR010935">
    <property type="entry name" value="SMC_hinge"/>
</dbReference>
<protein>
    <recommendedName>
        <fullName evidence="7">Chromosome partition protein Smc</fullName>
    </recommendedName>
</protein>
<evidence type="ECO:0000256" key="1">
    <source>
        <dbReference type="ARBA" id="ARBA00004496"/>
    </source>
</evidence>
<sequence length="981" mass="111829">MYLKRIELHGFKSFADKVNIEFQPGITGIVGPNGCGKSNVADAVRWVLGEQSVKSLRGSSMSDVIFAGSEDRRAQNLAEVTLVFDNTDRYMKYDYNEVEITRRLYRQNNEAEYLINRQQCRLKDIVDLIMDTGLGRDSLSIISQGNISSFADSKPEERRGIFEEAAGVSKYKKRKLESIRKLERTTENLDRIGDIVIELEKQVGPLKRQKEKAEKFLALKEKLTSIEVNVLINEISEAKKSLDEFSVIIKDLNERQVSLETDIHLKENSNDEIKKKMFTLDQEINALQTKLLEAVSNVSKLETAKVEIDQKRKHALESLSKENLQESIANMKAILADVVSEYNDRVERLETTEKELNELVEKQDQRNKNLNDLKDEIENLNNEINKNKSRKEILVDVVENKSNYNNGIKTVLSLSKNNKNIIGILGDLINAKEGYELAVSSSLAGAIEFIVTEDDLTARETIKFLRANKAGRATFLPINTMKPRSVRQEHLMVSKTMEGYLGVASDFVEFDEKIANVVLNQLGNIIVAKDIDCANEISKATFERYKVVSLDGDIVNVGGSLTGGSFNRHKSSLLQKKELEEVTALLEKQEKEYVNKRNQHSALDNEIKEVSHTLLQKQMAYAKLEVVVQTKREELIKAKSEYEALADQSVELEDFASGKTENKLIDQLNEAIKYRDDLTEEIKSKRELRMSYVNQNESLEVELRQYRKDLKEIQSEINTSAINATKLETMLNNHLMRLNDEYQMTYEYALEHYHENIDVEQAKLDVYELRTKISRLGNVNIDAIEEYKKISERYENMNRQRIDLMQAQDSILEAIKEMDEIMIDRFSSTFEKINIEFNHVFRSLFGGGVAKIKYSDPTNILETGIDIDVQPPGKAVQNITLFSGGEKALIAISCLFAILKVRPVPMCILDEVEAALDIANVERFAKYLKEFSNTTQFIVVTHREGTMEECDLLYGATMQQKGVTKLVSVKLEEAIEISDPS</sequence>
<dbReference type="SUPFAM" id="SSF75553">
    <property type="entry name" value="Smc hinge domain"/>
    <property type="match status" value="1"/>
</dbReference>
<dbReference type="Gene3D" id="1.20.1060.20">
    <property type="match status" value="1"/>
</dbReference>
<feature type="coiled-coil region" evidence="7">
    <location>
        <begin position="235"/>
        <end position="397"/>
    </location>
</feature>
<evidence type="ECO:0000256" key="7">
    <source>
        <dbReference type="HAMAP-Rule" id="MF_01894"/>
    </source>
</evidence>
<feature type="domain" description="SMC hinge" evidence="8">
    <location>
        <begin position="419"/>
        <end position="538"/>
    </location>
</feature>
<dbReference type="RefSeq" id="WP_087256213.1">
    <property type="nucleotide sequence ID" value="NZ_NFLB01000006.1"/>
</dbReference>
<organism evidence="9 10">
    <name type="scientific">Thomasclavelia spiroformis</name>
    <dbReference type="NCBI Taxonomy" id="29348"/>
    <lineage>
        <taxon>Bacteria</taxon>
        <taxon>Bacillati</taxon>
        <taxon>Bacillota</taxon>
        <taxon>Erysipelotrichia</taxon>
        <taxon>Erysipelotrichales</taxon>
        <taxon>Coprobacillaceae</taxon>
        <taxon>Thomasclavelia</taxon>
    </lineage>
</organism>
<comment type="domain">
    <text evidence="7">Contains large globular domains required for ATP hydrolysis at each terminus and a third globular domain forming a flexible hinge near the middle of the molecule. These domains are separated by coiled-coil structures.</text>
</comment>
<dbReference type="PANTHER" id="PTHR43977">
    <property type="entry name" value="STRUCTURAL MAINTENANCE OF CHROMOSOMES PROTEIN 3"/>
    <property type="match status" value="1"/>
</dbReference>
<keyword evidence="2 7" id="KW-0963">Cytoplasm</keyword>
<feature type="binding site" evidence="7">
    <location>
        <begin position="32"/>
        <end position="39"/>
    </location>
    <ligand>
        <name>ATP</name>
        <dbReference type="ChEBI" id="CHEBI:30616"/>
    </ligand>
</feature>
<evidence type="ECO:0000256" key="2">
    <source>
        <dbReference type="ARBA" id="ARBA00022490"/>
    </source>
</evidence>
<feature type="coiled-coil region" evidence="7">
    <location>
        <begin position="780"/>
        <end position="807"/>
    </location>
</feature>
<keyword evidence="6 7" id="KW-0238">DNA-binding</keyword>
<comment type="subunit">
    <text evidence="7">Homodimer.</text>
</comment>
<dbReference type="GO" id="GO:0006260">
    <property type="term" value="P:DNA replication"/>
    <property type="evidence" value="ECO:0007669"/>
    <property type="project" value="UniProtKB-UniRule"/>
</dbReference>
<comment type="similarity">
    <text evidence="7">Belongs to the SMC family.</text>
</comment>
<accession>A0A1Y4QL89</accession>
<dbReference type="InterPro" id="IPR003395">
    <property type="entry name" value="RecF/RecN/SMC_N"/>
</dbReference>
<evidence type="ECO:0000313" key="9">
    <source>
        <dbReference type="EMBL" id="OUQ05302.1"/>
    </source>
</evidence>
<dbReference type="FunFam" id="3.40.50.300:FF:000984">
    <property type="entry name" value="Chromosome partition protein Smc"/>
    <property type="match status" value="1"/>
</dbReference>
<dbReference type="SMART" id="SM00968">
    <property type="entry name" value="SMC_hinge"/>
    <property type="match status" value="1"/>
</dbReference>
<dbReference type="GO" id="GO:0005524">
    <property type="term" value="F:ATP binding"/>
    <property type="evidence" value="ECO:0007669"/>
    <property type="project" value="UniProtKB-UniRule"/>
</dbReference>
<dbReference type="GO" id="GO:0007062">
    <property type="term" value="P:sister chromatid cohesion"/>
    <property type="evidence" value="ECO:0007669"/>
    <property type="project" value="InterPro"/>
</dbReference>
<dbReference type="EMBL" id="NFLB01000006">
    <property type="protein sequence ID" value="OUQ05302.1"/>
    <property type="molecule type" value="Genomic_DNA"/>
</dbReference>
<dbReference type="GO" id="GO:0005694">
    <property type="term" value="C:chromosome"/>
    <property type="evidence" value="ECO:0007669"/>
    <property type="project" value="InterPro"/>
</dbReference>
<dbReference type="CDD" id="cd03278">
    <property type="entry name" value="ABC_SMC_barmotin"/>
    <property type="match status" value="2"/>
</dbReference>
<dbReference type="AlphaFoldDB" id="A0A1Y4QL89"/>
<keyword evidence="5 7" id="KW-0175">Coiled coil</keyword>